<gene>
    <name evidence="1" type="ORF">PCOR1329_LOCUS43747</name>
</gene>
<dbReference type="Proteomes" id="UP001189429">
    <property type="component" value="Unassembled WGS sequence"/>
</dbReference>
<evidence type="ECO:0000313" key="2">
    <source>
        <dbReference type="Proteomes" id="UP001189429"/>
    </source>
</evidence>
<organism evidence="1 2">
    <name type="scientific">Prorocentrum cordatum</name>
    <dbReference type="NCBI Taxonomy" id="2364126"/>
    <lineage>
        <taxon>Eukaryota</taxon>
        <taxon>Sar</taxon>
        <taxon>Alveolata</taxon>
        <taxon>Dinophyceae</taxon>
        <taxon>Prorocentrales</taxon>
        <taxon>Prorocentraceae</taxon>
        <taxon>Prorocentrum</taxon>
    </lineage>
</organism>
<evidence type="ECO:0000313" key="1">
    <source>
        <dbReference type="EMBL" id="CAK0851637.1"/>
    </source>
</evidence>
<name>A0ABN9TZ43_9DINO</name>
<proteinExistence type="predicted"/>
<reference evidence="1" key="1">
    <citation type="submission" date="2023-10" db="EMBL/GenBank/DDBJ databases">
        <authorList>
            <person name="Chen Y."/>
            <person name="Shah S."/>
            <person name="Dougan E. K."/>
            <person name="Thang M."/>
            <person name="Chan C."/>
        </authorList>
    </citation>
    <scope>NUCLEOTIDE SEQUENCE [LARGE SCALE GENOMIC DNA]</scope>
</reference>
<evidence type="ECO:0008006" key="3">
    <source>
        <dbReference type="Google" id="ProtNLM"/>
    </source>
</evidence>
<sequence>MLLIARAAVPPCFRLPTAMCTNVPLCFLTQISEASAKITNWSAGRLGTARAIVGLSPLWRSFGSAAPHSQFPSVQASVGHMHGSTTSAAWGEQAQAAVAR</sequence>
<dbReference type="EMBL" id="CAUYUJ010015260">
    <property type="protein sequence ID" value="CAK0851637.1"/>
    <property type="molecule type" value="Genomic_DNA"/>
</dbReference>
<accession>A0ABN9TZ43</accession>
<protein>
    <recommendedName>
        <fullName evidence="3">Secreted protein</fullName>
    </recommendedName>
</protein>
<comment type="caution">
    <text evidence="1">The sequence shown here is derived from an EMBL/GenBank/DDBJ whole genome shotgun (WGS) entry which is preliminary data.</text>
</comment>
<keyword evidence="2" id="KW-1185">Reference proteome</keyword>